<keyword evidence="3" id="KW-1185">Reference proteome</keyword>
<evidence type="ECO:0000313" key="2">
    <source>
        <dbReference type="EMBL" id="MDR7382452.1"/>
    </source>
</evidence>
<dbReference type="PROSITE" id="PS51257">
    <property type="entry name" value="PROKAR_LIPOPROTEIN"/>
    <property type="match status" value="1"/>
</dbReference>
<comment type="caution">
    <text evidence="2">The sequence shown here is derived from an EMBL/GenBank/DDBJ whole genome shotgun (WGS) entry which is preliminary data.</text>
</comment>
<dbReference type="RefSeq" id="WP_274993258.1">
    <property type="nucleotide sequence ID" value="NZ_JAJQQP010000004.1"/>
</dbReference>
<dbReference type="Proteomes" id="UP001183585">
    <property type="component" value="Unassembled WGS sequence"/>
</dbReference>
<gene>
    <name evidence="2" type="ORF">J2S48_001967</name>
</gene>
<sequence length="226" mass="21942">MNILSRGAAPVAVMVGVLVGTVALAGCTAEGSSAGPDSAAVSAAATSPAPAASAEEPRAAHEGPARATASPSSRPAPRGAVAGIPDPADLPPMATGIVQPDGDSAVTEPDRGTTVRLVGVTSHVAEGSGRGDLGGPAVLVEIRVDAPEGTELAPFVDLRTGRDGVPASPVTGDSEDRPLPGVVGRQGTATGVYVFSLPSSDVTGVLVTVGIASDTPVSAFAVEVDG</sequence>
<feature type="region of interest" description="Disordered" evidence="1">
    <location>
        <begin position="30"/>
        <end position="109"/>
    </location>
</feature>
<accession>A0ABU2CM78</accession>
<protein>
    <recommendedName>
        <fullName evidence="4">Lipoprotein LpqN</fullName>
    </recommendedName>
</protein>
<proteinExistence type="predicted"/>
<feature type="compositionally biased region" description="Basic and acidic residues" evidence="1">
    <location>
        <begin position="55"/>
        <end position="64"/>
    </location>
</feature>
<evidence type="ECO:0000313" key="3">
    <source>
        <dbReference type="Proteomes" id="UP001183585"/>
    </source>
</evidence>
<organism evidence="2 3">
    <name type="scientific">Promicromonospora iranensis</name>
    <dbReference type="NCBI Taxonomy" id="1105144"/>
    <lineage>
        <taxon>Bacteria</taxon>
        <taxon>Bacillati</taxon>
        <taxon>Actinomycetota</taxon>
        <taxon>Actinomycetes</taxon>
        <taxon>Micrococcales</taxon>
        <taxon>Promicromonosporaceae</taxon>
        <taxon>Promicromonospora</taxon>
    </lineage>
</organism>
<evidence type="ECO:0000256" key="1">
    <source>
        <dbReference type="SAM" id="MobiDB-lite"/>
    </source>
</evidence>
<feature type="compositionally biased region" description="Low complexity" evidence="1">
    <location>
        <begin position="30"/>
        <end position="54"/>
    </location>
</feature>
<name>A0ABU2CM78_9MICO</name>
<evidence type="ECO:0008006" key="4">
    <source>
        <dbReference type="Google" id="ProtNLM"/>
    </source>
</evidence>
<feature type="compositionally biased region" description="Low complexity" evidence="1">
    <location>
        <begin position="65"/>
        <end position="78"/>
    </location>
</feature>
<reference evidence="2 3" key="1">
    <citation type="submission" date="2023-07" db="EMBL/GenBank/DDBJ databases">
        <title>Sequencing the genomes of 1000 actinobacteria strains.</title>
        <authorList>
            <person name="Klenk H.-P."/>
        </authorList>
    </citation>
    <scope>NUCLEOTIDE SEQUENCE [LARGE SCALE GENOMIC DNA]</scope>
    <source>
        <strain evidence="2 3">DSM 45554</strain>
    </source>
</reference>
<dbReference type="EMBL" id="JAVDYE010000001">
    <property type="protein sequence ID" value="MDR7382452.1"/>
    <property type="molecule type" value="Genomic_DNA"/>
</dbReference>